<accession>A0AAD3MUF1</accession>
<reference evidence="1" key="1">
    <citation type="submission" date="2022-08" db="EMBL/GenBank/DDBJ databases">
        <title>Genome sequencing of akame (Lates japonicus).</title>
        <authorList>
            <person name="Hashiguchi Y."/>
            <person name="Takahashi H."/>
        </authorList>
    </citation>
    <scope>NUCLEOTIDE SEQUENCE</scope>
    <source>
        <strain evidence="1">Kochi</strain>
    </source>
</reference>
<evidence type="ECO:0000313" key="1">
    <source>
        <dbReference type="EMBL" id="GLD59494.1"/>
    </source>
</evidence>
<protein>
    <submittedName>
        <fullName evidence="1">Uncharacterized protein</fullName>
    </submittedName>
</protein>
<proteinExistence type="predicted"/>
<name>A0AAD3MUF1_LATJO</name>
<sequence length="104" mass="11476">MKDGCDLVHHSACPSLRSWTREGQLMYLWPAKASPQTGVWPGRWASSRAVAAGRPNPGWWGRASQLGSTLRLPVDKWAKVVSVTCEATQGSQTLVSEILRRDQC</sequence>
<dbReference type="Proteomes" id="UP001279410">
    <property type="component" value="Unassembled WGS sequence"/>
</dbReference>
<dbReference type="EMBL" id="BRZM01000037">
    <property type="protein sequence ID" value="GLD59494.1"/>
    <property type="molecule type" value="Genomic_DNA"/>
</dbReference>
<comment type="caution">
    <text evidence="1">The sequence shown here is derived from an EMBL/GenBank/DDBJ whole genome shotgun (WGS) entry which is preliminary data.</text>
</comment>
<dbReference type="AlphaFoldDB" id="A0AAD3MUF1"/>
<gene>
    <name evidence="1" type="ORF">AKAME5_001149100</name>
</gene>
<organism evidence="1 2">
    <name type="scientific">Lates japonicus</name>
    <name type="common">Japanese lates</name>
    <dbReference type="NCBI Taxonomy" id="270547"/>
    <lineage>
        <taxon>Eukaryota</taxon>
        <taxon>Metazoa</taxon>
        <taxon>Chordata</taxon>
        <taxon>Craniata</taxon>
        <taxon>Vertebrata</taxon>
        <taxon>Euteleostomi</taxon>
        <taxon>Actinopterygii</taxon>
        <taxon>Neopterygii</taxon>
        <taxon>Teleostei</taxon>
        <taxon>Neoteleostei</taxon>
        <taxon>Acanthomorphata</taxon>
        <taxon>Carangaria</taxon>
        <taxon>Carangaria incertae sedis</taxon>
        <taxon>Centropomidae</taxon>
        <taxon>Lates</taxon>
    </lineage>
</organism>
<evidence type="ECO:0000313" key="2">
    <source>
        <dbReference type="Proteomes" id="UP001279410"/>
    </source>
</evidence>
<keyword evidence="2" id="KW-1185">Reference proteome</keyword>